<dbReference type="GO" id="GO:0005507">
    <property type="term" value="F:copper ion binding"/>
    <property type="evidence" value="ECO:0007669"/>
    <property type="project" value="TreeGrafter"/>
</dbReference>
<protein>
    <submittedName>
        <fullName evidence="2">Divalent-cation tolerance protein CutA</fullName>
    </submittedName>
</protein>
<dbReference type="PANTHER" id="PTHR23419:SF8">
    <property type="entry name" value="FI09726P"/>
    <property type="match status" value="1"/>
</dbReference>
<comment type="caution">
    <text evidence="2">The sequence shown here is derived from an EMBL/GenBank/DDBJ whole genome shotgun (WGS) entry which is preliminary data.</text>
</comment>
<name>A0A3R9XRS7_9RICK</name>
<evidence type="ECO:0000313" key="3">
    <source>
        <dbReference type="Proteomes" id="UP000279470"/>
    </source>
</evidence>
<organism evidence="2 3">
    <name type="scientific">Candidatus Aquarickettsia rohweri</name>
    <dbReference type="NCBI Taxonomy" id="2602574"/>
    <lineage>
        <taxon>Bacteria</taxon>
        <taxon>Pseudomonadati</taxon>
        <taxon>Pseudomonadota</taxon>
        <taxon>Alphaproteobacteria</taxon>
        <taxon>Rickettsiales</taxon>
        <taxon>Candidatus Midichloriaceae</taxon>
        <taxon>Candidatus Aquarickettsia</taxon>
    </lineage>
</organism>
<dbReference type="SUPFAM" id="SSF54913">
    <property type="entry name" value="GlnB-like"/>
    <property type="match status" value="1"/>
</dbReference>
<proteinExistence type="inferred from homology"/>
<dbReference type="EMBL" id="RXFM01000030">
    <property type="protein sequence ID" value="RST68095.1"/>
    <property type="molecule type" value="Genomic_DNA"/>
</dbReference>
<gene>
    <name evidence="2" type="ORF">EIC27_02905</name>
</gene>
<dbReference type="Pfam" id="PF03091">
    <property type="entry name" value="CutA1"/>
    <property type="match status" value="1"/>
</dbReference>
<dbReference type="PANTHER" id="PTHR23419">
    <property type="entry name" value="DIVALENT CATION TOLERANCE CUTA-RELATED"/>
    <property type="match status" value="1"/>
</dbReference>
<accession>A0A3R9XRS7</accession>
<dbReference type="AlphaFoldDB" id="A0A3R9XRS7"/>
<dbReference type="GO" id="GO:0010038">
    <property type="term" value="P:response to metal ion"/>
    <property type="evidence" value="ECO:0007669"/>
    <property type="project" value="InterPro"/>
</dbReference>
<dbReference type="RefSeq" id="WP_126044651.1">
    <property type="nucleotide sequence ID" value="NZ_RXFM01000030.1"/>
</dbReference>
<evidence type="ECO:0000313" key="2">
    <source>
        <dbReference type="EMBL" id="RST68095.1"/>
    </source>
</evidence>
<comment type="similarity">
    <text evidence="1">Belongs to the CutA family.</text>
</comment>
<dbReference type="InterPro" id="IPR015867">
    <property type="entry name" value="N-reg_PII/ATP_PRibTrfase_C"/>
</dbReference>
<dbReference type="OrthoDB" id="37622at2"/>
<reference evidence="3" key="1">
    <citation type="submission" date="2018-11" db="EMBL/GenBank/DDBJ databases">
        <title>Phylogenetic, genomic, and biogeographic characterization of a novel and ubiquitous marine invertebrate-associated Rickettsiales parasite, Candidatus Marinoinvertebrata rohwerii, gen. nov., sp. nov.</title>
        <authorList>
            <person name="Klinges J.G."/>
            <person name="Rosales S.M."/>
            <person name="Mcminds R."/>
            <person name="Shaver E.C."/>
            <person name="Shantz A."/>
            <person name="Peters E.C."/>
            <person name="Burkepile D.E."/>
            <person name="Silliman B.R."/>
            <person name="Vega Thurber R.L."/>
        </authorList>
    </citation>
    <scope>NUCLEOTIDE SEQUENCE [LARGE SCALE GENOMIC DNA]</scope>
    <source>
        <strain evidence="3">a_cerv_44</strain>
    </source>
</reference>
<dbReference type="Gene3D" id="3.30.70.120">
    <property type="match status" value="1"/>
</dbReference>
<dbReference type="Proteomes" id="UP000279470">
    <property type="component" value="Unassembled WGS sequence"/>
</dbReference>
<dbReference type="InterPro" id="IPR011322">
    <property type="entry name" value="N-reg_PII-like_a/b"/>
</dbReference>
<keyword evidence="3" id="KW-1185">Reference proteome</keyword>
<dbReference type="InterPro" id="IPR004323">
    <property type="entry name" value="Ion_tolerance_CutA"/>
</dbReference>
<evidence type="ECO:0000256" key="1">
    <source>
        <dbReference type="ARBA" id="ARBA00010169"/>
    </source>
</evidence>
<sequence length="106" mass="12242">MHNFSLIYVTCKNKNEANSIATILVEEKLVACANIINSVKSIYYYNNQIHYDNEVILILKTQSKLFDEVRLRILKIHSYESPCIVEIKISNGEKSFLDWIISSTSI</sequence>